<dbReference type="EMBL" id="CADILH010000003">
    <property type="protein sequence ID" value="CAB3931560.1"/>
    <property type="molecule type" value="Genomic_DNA"/>
</dbReference>
<evidence type="ECO:0008006" key="3">
    <source>
        <dbReference type="Google" id="ProtNLM"/>
    </source>
</evidence>
<proteinExistence type="predicted"/>
<organism evidence="1 2">
    <name type="scientific">Achromobacter insolitus</name>
    <dbReference type="NCBI Taxonomy" id="217204"/>
    <lineage>
        <taxon>Bacteria</taxon>
        <taxon>Pseudomonadati</taxon>
        <taxon>Pseudomonadota</taxon>
        <taxon>Betaproteobacteria</taxon>
        <taxon>Burkholderiales</taxon>
        <taxon>Alcaligenaceae</taxon>
        <taxon>Achromobacter</taxon>
    </lineage>
</organism>
<dbReference type="AlphaFoldDB" id="A0A6S7F0N5"/>
<dbReference type="Proteomes" id="UP000494183">
    <property type="component" value="Unassembled WGS sequence"/>
</dbReference>
<accession>A0A6S7F0N5</accession>
<sequence length="110" mass="12193">MSEKNEWKPIASAPKDGTPIIIACIGEGRVYDVCNGHIEVVSEDEEDGPWGINGGEPFCSYVGRPAGEYFCCWLPGKEWEDRWKIGPGFEYTHWMPAPAAPDCADGEQDE</sequence>
<protein>
    <recommendedName>
        <fullName evidence="3">DUF551 domain-containing protein</fullName>
    </recommendedName>
</protein>
<name>A0A6S7F0N5_9BURK</name>
<reference evidence="1 2" key="1">
    <citation type="submission" date="2020-04" db="EMBL/GenBank/DDBJ databases">
        <authorList>
            <person name="De Canck E."/>
        </authorList>
    </citation>
    <scope>NUCLEOTIDE SEQUENCE [LARGE SCALE GENOMIC DNA]</scope>
    <source>
        <strain evidence="1 2">LMG 6000</strain>
    </source>
</reference>
<keyword evidence="2" id="KW-1185">Reference proteome</keyword>
<evidence type="ECO:0000313" key="1">
    <source>
        <dbReference type="EMBL" id="CAB3931560.1"/>
    </source>
</evidence>
<evidence type="ECO:0000313" key="2">
    <source>
        <dbReference type="Proteomes" id="UP000494183"/>
    </source>
</evidence>
<dbReference type="RefSeq" id="WP_175201616.1">
    <property type="nucleotide sequence ID" value="NZ_CADILH010000003.1"/>
</dbReference>
<gene>
    <name evidence="1" type="ORF">LMG6000_02215</name>
</gene>